<evidence type="ECO:0000259" key="2">
    <source>
        <dbReference type="PROSITE" id="PS51186"/>
    </source>
</evidence>
<reference evidence="3" key="1">
    <citation type="submission" date="2022-02" db="EMBL/GenBank/DDBJ databases">
        <title>Qipengyuania spongiae sp. nov., isolated from marine sponge.</title>
        <authorList>
            <person name="Li Z."/>
            <person name="Zhang M."/>
        </authorList>
    </citation>
    <scope>NUCLEOTIDE SEQUENCE</scope>
    <source>
        <strain evidence="3">PHS-Z21</strain>
    </source>
</reference>
<name>A0ABY5SW03_9SPHN</name>
<accession>A0ABY5SW03</accession>
<dbReference type="InterPro" id="IPR050769">
    <property type="entry name" value="NAT_camello-type"/>
</dbReference>
<dbReference type="RefSeq" id="WP_265557549.1">
    <property type="nucleotide sequence ID" value="NZ_CP092471.1"/>
</dbReference>
<feature type="domain" description="N-acetyltransferase" evidence="2">
    <location>
        <begin position="3"/>
        <end position="164"/>
    </location>
</feature>
<proteinExistence type="predicted"/>
<gene>
    <name evidence="3" type="ORF">L1F33_08930</name>
</gene>
<evidence type="ECO:0000256" key="1">
    <source>
        <dbReference type="ARBA" id="ARBA00022679"/>
    </source>
</evidence>
<sequence>MEISVFRLKPDHADRYRQLRCSALSLYPQYFGASLSEEAKLSDGEWAQRISDGVIFGAWVGDEMVACVGLASRAKKKLRHKAVLWGMFVDPERRGLGIGRRLLEVSLSYARARFEEVVLTVVKGNDPAAKLYASAGFYEYGREVRAIKVGGRYYDEILMRLPLAVKR</sequence>
<organism evidence="3 4">
    <name type="scientific">Qipengyuania spongiae</name>
    <dbReference type="NCBI Taxonomy" id="2909673"/>
    <lineage>
        <taxon>Bacteria</taxon>
        <taxon>Pseudomonadati</taxon>
        <taxon>Pseudomonadota</taxon>
        <taxon>Alphaproteobacteria</taxon>
        <taxon>Sphingomonadales</taxon>
        <taxon>Erythrobacteraceae</taxon>
        <taxon>Qipengyuania</taxon>
    </lineage>
</organism>
<dbReference type="InterPro" id="IPR000182">
    <property type="entry name" value="GNAT_dom"/>
</dbReference>
<dbReference type="CDD" id="cd04301">
    <property type="entry name" value="NAT_SF"/>
    <property type="match status" value="1"/>
</dbReference>
<keyword evidence="4" id="KW-1185">Reference proteome</keyword>
<evidence type="ECO:0000313" key="3">
    <source>
        <dbReference type="EMBL" id="UVI38384.1"/>
    </source>
</evidence>
<dbReference type="EMBL" id="CP092471">
    <property type="protein sequence ID" value="UVI38384.1"/>
    <property type="molecule type" value="Genomic_DNA"/>
</dbReference>
<dbReference type="PROSITE" id="PS51186">
    <property type="entry name" value="GNAT"/>
    <property type="match status" value="1"/>
</dbReference>
<dbReference type="Gene3D" id="3.40.630.30">
    <property type="match status" value="1"/>
</dbReference>
<dbReference type="Proteomes" id="UP001065265">
    <property type="component" value="Chromosome"/>
</dbReference>
<evidence type="ECO:0000313" key="4">
    <source>
        <dbReference type="Proteomes" id="UP001065265"/>
    </source>
</evidence>
<dbReference type="SUPFAM" id="SSF55729">
    <property type="entry name" value="Acyl-CoA N-acyltransferases (Nat)"/>
    <property type="match status" value="1"/>
</dbReference>
<protein>
    <submittedName>
        <fullName evidence="3">GNAT family N-acetyltransferase</fullName>
    </submittedName>
</protein>
<dbReference type="InterPro" id="IPR016181">
    <property type="entry name" value="Acyl_CoA_acyltransferase"/>
</dbReference>
<dbReference type="Pfam" id="PF00583">
    <property type="entry name" value="Acetyltransf_1"/>
    <property type="match status" value="1"/>
</dbReference>
<dbReference type="PANTHER" id="PTHR13947:SF37">
    <property type="entry name" value="LD18367P"/>
    <property type="match status" value="1"/>
</dbReference>
<keyword evidence="1" id="KW-0808">Transferase</keyword>
<dbReference type="PANTHER" id="PTHR13947">
    <property type="entry name" value="GNAT FAMILY N-ACETYLTRANSFERASE"/>
    <property type="match status" value="1"/>
</dbReference>